<dbReference type="Pfam" id="PF12680">
    <property type="entry name" value="SnoaL_2"/>
    <property type="match status" value="1"/>
</dbReference>
<dbReference type="InterPro" id="IPR032710">
    <property type="entry name" value="NTF2-like_dom_sf"/>
</dbReference>
<feature type="domain" description="SnoaL-like" evidence="8">
    <location>
        <begin position="222"/>
        <end position="316"/>
    </location>
</feature>
<dbReference type="InterPro" id="IPR013325">
    <property type="entry name" value="RNA_pol_sigma_r2"/>
</dbReference>
<protein>
    <submittedName>
        <fullName evidence="9">Sigma-70 family RNA polymerase sigma factor</fullName>
    </submittedName>
</protein>
<evidence type="ECO:0000259" key="8">
    <source>
        <dbReference type="Pfam" id="PF12680"/>
    </source>
</evidence>
<dbReference type="PANTHER" id="PTHR43133">
    <property type="entry name" value="RNA POLYMERASE ECF-TYPE SIGMA FACTO"/>
    <property type="match status" value="1"/>
</dbReference>
<dbReference type="InterPro" id="IPR037401">
    <property type="entry name" value="SnoaL-like"/>
</dbReference>
<evidence type="ECO:0000256" key="1">
    <source>
        <dbReference type="ARBA" id="ARBA00010641"/>
    </source>
</evidence>
<name>A0ABU8E5N4_9ACTN</name>
<evidence type="ECO:0000256" key="2">
    <source>
        <dbReference type="ARBA" id="ARBA00011344"/>
    </source>
</evidence>
<organism evidence="9 10">
    <name type="scientific">Klenkia terrae</name>
    <dbReference type="NCBI Taxonomy" id="1052259"/>
    <lineage>
        <taxon>Bacteria</taxon>
        <taxon>Bacillati</taxon>
        <taxon>Actinomycetota</taxon>
        <taxon>Actinomycetes</taxon>
        <taxon>Geodermatophilales</taxon>
        <taxon>Geodermatophilaceae</taxon>
        <taxon>Klenkia</taxon>
    </lineage>
</organism>
<keyword evidence="10" id="KW-1185">Reference proteome</keyword>
<keyword evidence="3" id="KW-0805">Transcription regulation</keyword>
<feature type="domain" description="RNA polymerase sigma factor 70 region 4 type 2" evidence="7">
    <location>
        <begin position="149"/>
        <end position="201"/>
    </location>
</feature>
<dbReference type="NCBIfam" id="TIGR02960">
    <property type="entry name" value="SigX5"/>
    <property type="match status" value="1"/>
</dbReference>
<gene>
    <name evidence="9" type="ORF">UXQ13_09190</name>
</gene>
<dbReference type="NCBIfam" id="TIGR02937">
    <property type="entry name" value="sigma70-ECF"/>
    <property type="match status" value="1"/>
</dbReference>
<dbReference type="NCBIfam" id="NF006089">
    <property type="entry name" value="PRK08241.1"/>
    <property type="match status" value="1"/>
</dbReference>
<dbReference type="Proteomes" id="UP001373496">
    <property type="component" value="Unassembled WGS sequence"/>
</dbReference>
<evidence type="ECO:0000256" key="5">
    <source>
        <dbReference type="ARBA" id="ARBA00023163"/>
    </source>
</evidence>
<dbReference type="EMBL" id="JBAPLV010000008">
    <property type="protein sequence ID" value="MEI4278638.1"/>
    <property type="molecule type" value="Genomic_DNA"/>
</dbReference>
<dbReference type="InterPro" id="IPR013249">
    <property type="entry name" value="RNA_pol_sigma70_r4_t2"/>
</dbReference>
<dbReference type="SUPFAM" id="SSF88946">
    <property type="entry name" value="Sigma2 domain of RNA polymerase sigma factors"/>
    <property type="match status" value="1"/>
</dbReference>
<dbReference type="SUPFAM" id="SSF88659">
    <property type="entry name" value="Sigma3 and sigma4 domains of RNA polymerase sigma factors"/>
    <property type="match status" value="1"/>
</dbReference>
<dbReference type="InterPro" id="IPR013324">
    <property type="entry name" value="RNA_pol_sigma_r3/r4-like"/>
</dbReference>
<comment type="subunit">
    <text evidence="2">Interacts transiently with the RNA polymerase catalytic core formed by RpoA, RpoB, RpoC and RpoZ (2 alpha, 1 beta, 1 beta' and 1 omega subunit) to form the RNA polymerase holoenzyme that can initiate transcription.</text>
</comment>
<dbReference type="CDD" id="cd06171">
    <property type="entry name" value="Sigma70_r4"/>
    <property type="match status" value="1"/>
</dbReference>
<keyword evidence="4" id="KW-0731">Sigma factor</keyword>
<dbReference type="Gene3D" id="1.10.10.10">
    <property type="entry name" value="Winged helix-like DNA-binding domain superfamily/Winged helix DNA-binding domain"/>
    <property type="match status" value="1"/>
</dbReference>
<feature type="domain" description="RNA polymerase sigma-70 region 2" evidence="6">
    <location>
        <begin position="31"/>
        <end position="95"/>
    </location>
</feature>
<dbReference type="InterPro" id="IPR036388">
    <property type="entry name" value="WH-like_DNA-bd_sf"/>
</dbReference>
<evidence type="ECO:0000259" key="6">
    <source>
        <dbReference type="Pfam" id="PF04542"/>
    </source>
</evidence>
<keyword evidence="5" id="KW-0804">Transcription</keyword>
<evidence type="ECO:0000259" key="7">
    <source>
        <dbReference type="Pfam" id="PF08281"/>
    </source>
</evidence>
<dbReference type="SUPFAM" id="SSF54427">
    <property type="entry name" value="NTF2-like"/>
    <property type="match status" value="1"/>
</dbReference>
<dbReference type="RefSeq" id="WP_225232424.1">
    <property type="nucleotide sequence ID" value="NZ_JBAPLV010000008.1"/>
</dbReference>
<evidence type="ECO:0000256" key="3">
    <source>
        <dbReference type="ARBA" id="ARBA00023015"/>
    </source>
</evidence>
<dbReference type="InterPro" id="IPR014284">
    <property type="entry name" value="RNA_pol_sigma-70_dom"/>
</dbReference>
<evidence type="ECO:0000313" key="9">
    <source>
        <dbReference type="EMBL" id="MEI4278638.1"/>
    </source>
</evidence>
<comment type="similarity">
    <text evidence="1">Belongs to the sigma-70 factor family. ECF subfamily.</text>
</comment>
<evidence type="ECO:0000256" key="4">
    <source>
        <dbReference type="ARBA" id="ARBA00023082"/>
    </source>
</evidence>
<dbReference type="Gene3D" id="1.10.1740.10">
    <property type="match status" value="1"/>
</dbReference>
<accession>A0ABU8E5N4</accession>
<sequence>MTELLEPTAVLDATAVPAPVGRDELEARMAEHRRELTGYCYRMLGSSFDAEDAVQDTMVRAWRSLDKLQGPGALRSWLYRIATNVCLDLLDGRKRRALPVDMSDEPYAPVEASLAQTLPDGAWVEPALTGTVLGGDPADAAVLKDSVRLAFVAALQVLPPRQRAVLVLREVLRWRAEEVAGLLDTTTAAVNSALQRARATLAGHDGKARPGEVDADQAELLAAYVDAFQRYDMAAFVKLLHDDAVQDMPPFAMWLRSAEDVVAWMVGPGSGCRGSVLMPVELNGSTAFAQWKPDGSGGWAPFALQALEVHDGKISRITSFLDTGLFDLFGLPPTPPAELLRG</sequence>
<dbReference type="Gene3D" id="3.10.450.50">
    <property type="match status" value="1"/>
</dbReference>
<comment type="caution">
    <text evidence="9">The sequence shown here is derived from an EMBL/GenBank/DDBJ whole genome shotgun (WGS) entry which is preliminary data.</text>
</comment>
<proteinExistence type="inferred from homology"/>
<dbReference type="Pfam" id="PF08281">
    <property type="entry name" value="Sigma70_r4_2"/>
    <property type="match status" value="1"/>
</dbReference>
<dbReference type="InterPro" id="IPR014305">
    <property type="entry name" value="RNA_pol_sigma-G_actinobac"/>
</dbReference>
<dbReference type="PANTHER" id="PTHR43133:SF65">
    <property type="entry name" value="ECF RNA POLYMERASE SIGMA FACTOR SIGG"/>
    <property type="match status" value="1"/>
</dbReference>
<dbReference type="Pfam" id="PF04542">
    <property type="entry name" value="Sigma70_r2"/>
    <property type="match status" value="1"/>
</dbReference>
<dbReference type="InterPro" id="IPR007627">
    <property type="entry name" value="RNA_pol_sigma70_r2"/>
</dbReference>
<reference evidence="9 10" key="1">
    <citation type="submission" date="2024-03" db="EMBL/GenBank/DDBJ databases">
        <title>Draft genome sequence of Klenkia terrae.</title>
        <authorList>
            <person name="Duangmal K."/>
            <person name="Chantavorakit T."/>
        </authorList>
    </citation>
    <scope>NUCLEOTIDE SEQUENCE [LARGE SCALE GENOMIC DNA]</scope>
    <source>
        <strain evidence="9 10">JCM 17786</strain>
    </source>
</reference>
<dbReference type="InterPro" id="IPR039425">
    <property type="entry name" value="RNA_pol_sigma-70-like"/>
</dbReference>
<evidence type="ECO:0000313" key="10">
    <source>
        <dbReference type="Proteomes" id="UP001373496"/>
    </source>
</evidence>